<evidence type="ECO:0000313" key="6">
    <source>
        <dbReference type="Proteomes" id="UP001181693"/>
    </source>
</evidence>
<organism evidence="5 6">
    <name type="scientific">Pyxicephalus adspersus</name>
    <name type="common">African bullfrog</name>
    <dbReference type="NCBI Taxonomy" id="30357"/>
    <lineage>
        <taxon>Eukaryota</taxon>
        <taxon>Metazoa</taxon>
        <taxon>Chordata</taxon>
        <taxon>Craniata</taxon>
        <taxon>Vertebrata</taxon>
        <taxon>Euteleostomi</taxon>
        <taxon>Amphibia</taxon>
        <taxon>Batrachia</taxon>
        <taxon>Anura</taxon>
        <taxon>Neobatrachia</taxon>
        <taxon>Ranoidea</taxon>
        <taxon>Pyxicephalidae</taxon>
        <taxon>Pyxicephalinae</taxon>
        <taxon>Pyxicephalus</taxon>
    </lineage>
</organism>
<keyword evidence="4" id="KW-0175">Coiled coil</keyword>
<dbReference type="GO" id="GO:0031083">
    <property type="term" value="C:BLOC-1 complex"/>
    <property type="evidence" value="ECO:0007669"/>
    <property type="project" value="InterPro"/>
</dbReference>
<evidence type="ECO:0000256" key="4">
    <source>
        <dbReference type="SAM" id="Coils"/>
    </source>
</evidence>
<dbReference type="AlphaFoldDB" id="A0AAV3A0Z7"/>
<accession>A0AAV3A0Z7</accession>
<evidence type="ECO:0000256" key="1">
    <source>
        <dbReference type="ARBA" id="ARBA00010754"/>
    </source>
</evidence>
<dbReference type="GO" id="GO:0030133">
    <property type="term" value="C:transport vesicle"/>
    <property type="evidence" value="ECO:0007669"/>
    <property type="project" value="InterPro"/>
</dbReference>
<proteinExistence type="inferred from homology"/>
<dbReference type="InterPro" id="IPR017243">
    <property type="entry name" value="Bloc1s5"/>
</dbReference>
<keyword evidence="6" id="KW-1185">Reference proteome</keyword>
<protein>
    <recommendedName>
        <fullName evidence="2">Biogenesis of lysosome-related organelles complex 1 subunit 5</fullName>
    </recommendedName>
    <alternativeName>
        <fullName evidence="3">Protein Muted homolog</fullName>
    </alternativeName>
</protein>
<evidence type="ECO:0000313" key="5">
    <source>
        <dbReference type="EMBL" id="DBA24571.1"/>
    </source>
</evidence>
<dbReference type="Proteomes" id="UP001181693">
    <property type="component" value="Unassembled WGS sequence"/>
</dbReference>
<evidence type="ECO:0000256" key="3">
    <source>
        <dbReference type="ARBA" id="ARBA00031992"/>
    </source>
</evidence>
<dbReference type="PANTHER" id="PTHR31784">
    <property type="entry name" value="BIOGENESIS OF LYSOSOME-RELATED ORGANELLES COMPLEX 1 SUBUNIT 5"/>
    <property type="match status" value="1"/>
</dbReference>
<reference evidence="5" key="1">
    <citation type="thesis" date="2020" institute="ProQuest LLC" country="789 East Eisenhower Parkway, Ann Arbor, MI, USA">
        <title>Comparative Genomics and Chromosome Evolution.</title>
        <authorList>
            <person name="Mudd A.B."/>
        </authorList>
    </citation>
    <scope>NUCLEOTIDE SEQUENCE</scope>
    <source>
        <strain evidence="5">1538</strain>
        <tissue evidence="5">Blood</tissue>
    </source>
</reference>
<dbReference type="PANTHER" id="PTHR31784:SF2">
    <property type="entry name" value="BIOGENESIS OF LYSOSOME-RELATED ORGANELLES COMPLEX 1 SUBUNIT 5"/>
    <property type="match status" value="1"/>
</dbReference>
<feature type="coiled-coil region" evidence="4">
    <location>
        <begin position="140"/>
        <end position="170"/>
    </location>
</feature>
<sequence>MSAASPVIASPKLRDNVHSVGPATQLIIKDVGEIHSRLLDHRPIIHGETRYFIKEFEEKRGYREQRVLENVKNSISESSDVILPKCMDTIQNQLGLVQKTLETANHTIHRLQQQQQEHAKSSTEKPVNEKLRAQWEGFLKEQEQRRLAVDEEQRKAVQRLKEQYAEMNKELSKMASF</sequence>
<evidence type="ECO:0000256" key="2">
    <source>
        <dbReference type="ARBA" id="ARBA00019580"/>
    </source>
</evidence>
<comment type="similarity">
    <text evidence="1">Belongs to the BLOC1S5 family.</text>
</comment>
<dbReference type="EMBL" id="DYDO01000005">
    <property type="protein sequence ID" value="DBA24571.1"/>
    <property type="molecule type" value="Genomic_DNA"/>
</dbReference>
<gene>
    <name evidence="5" type="ORF">GDO54_012204</name>
</gene>
<dbReference type="Pfam" id="PF14942">
    <property type="entry name" value="Muted"/>
    <property type="match status" value="1"/>
</dbReference>
<comment type="caution">
    <text evidence="5">The sequence shown here is derived from an EMBL/GenBank/DDBJ whole genome shotgun (WGS) entry which is preliminary data.</text>
</comment>
<name>A0AAV3A0Z7_PYXAD</name>